<evidence type="ECO:0000256" key="8">
    <source>
        <dbReference type="SAM" id="Phobius"/>
    </source>
</evidence>
<feature type="compositionally biased region" description="Basic and acidic residues" evidence="7">
    <location>
        <begin position="588"/>
        <end position="601"/>
    </location>
</feature>
<comment type="caution">
    <text evidence="10">The sequence shown here is derived from an EMBL/GenBank/DDBJ whole genome shotgun (WGS) entry which is preliminary data.</text>
</comment>
<feature type="compositionally biased region" description="Low complexity" evidence="7">
    <location>
        <begin position="947"/>
        <end position="963"/>
    </location>
</feature>
<gene>
    <name evidence="10" type="ORF">CPELLU_LOCUS9188</name>
</gene>
<dbReference type="SMART" id="SM00719">
    <property type="entry name" value="Plus3"/>
    <property type="match status" value="1"/>
</dbReference>
<dbReference type="Proteomes" id="UP000789759">
    <property type="component" value="Unassembled WGS sequence"/>
</dbReference>
<keyword evidence="6 8" id="KW-0472">Membrane</keyword>
<dbReference type="SUPFAM" id="SSF159042">
    <property type="entry name" value="Plus3-like"/>
    <property type="match status" value="1"/>
</dbReference>
<feature type="region of interest" description="Disordered" evidence="7">
    <location>
        <begin position="472"/>
        <end position="537"/>
    </location>
</feature>
<dbReference type="InterPro" id="IPR004240">
    <property type="entry name" value="EMP70"/>
</dbReference>
<dbReference type="EMBL" id="CAJVQA010006878">
    <property type="protein sequence ID" value="CAG8647962.1"/>
    <property type="molecule type" value="Genomic_DNA"/>
</dbReference>
<dbReference type="PANTHER" id="PTHR10766">
    <property type="entry name" value="TRANSMEMBRANE 9 SUPERFAMILY PROTEIN"/>
    <property type="match status" value="1"/>
</dbReference>
<organism evidence="10 11">
    <name type="scientific">Cetraspora pellucida</name>
    <dbReference type="NCBI Taxonomy" id="1433469"/>
    <lineage>
        <taxon>Eukaryota</taxon>
        <taxon>Fungi</taxon>
        <taxon>Fungi incertae sedis</taxon>
        <taxon>Mucoromycota</taxon>
        <taxon>Glomeromycotina</taxon>
        <taxon>Glomeromycetes</taxon>
        <taxon>Diversisporales</taxon>
        <taxon>Gigasporaceae</taxon>
        <taxon>Cetraspora</taxon>
    </lineage>
</organism>
<feature type="region of interest" description="Disordered" evidence="7">
    <location>
        <begin position="946"/>
        <end position="1002"/>
    </location>
</feature>
<keyword evidence="5 8" id="KW-1133">Transmembrane helix</keyword>
<evidence type="ECO:0000256" key="5">
    <source>
        <dbReference type="ARBA" id="ARBA00022989"/>
    </source>
</evidence>
<protein>
    <submittedName>
        <fullName evidence="10">4334_t:CDS:1</fullName>
    </submittedName>
</protein>
<feature type="transmembrane region" description="Helical" evidence="8">
    <location>
        <begin position="212"/>
        <end position="236"/>
    </location>
</feature>
<feature type="transmembrane region" description="Helical" evidence="8">
    <location>
        <begin position="312"/>
        <end position="331"/>
    </location>
</feature>
<dbReference type="Gene3D" id="3.90.70.200">
    <property type="entry name" value="Plus-3 domain"/>
    <property type="match status" value="1"/>
</dbReference>
<feature type="transmembrane region" description="Helical" evidence="8">
    <location>
        <begin position="411"/>
        <end position="430"/>
    </location>
</feature>
<evidence type="ECO:0000256" key="1">
    <source>
        <dbReference type="ARBA" id="ARBA00004141"/>
    </source>
</evidence>
<dbReference type="OrthoDB" id="1666796at2759"/>
<keyword evidence="11" id="KW-1185">Reference proteome</keyword>
<dbReference type="GO" id="GO:0072657">
    <property type="term" value="P:protein localization to membrane"/>
    <property type="evidence" value="ECO:0007669"/>
    <property type="project" value="TreeGrafter"/>
</dbReference>
<feature type="compositionally biased region" description="Polar residues" evidence="7">
    <location>
        <begin position="473"/>
        <end position="486"/>
    </location>
</feature>
<evidence type="ECO:0000256" key="3">
    <source>
        <dbReference type="ARBA" id="ARBA00022692"/>
    </source>
</evidence>
<proteinExistence type="inferred from homology"/>
<dbReference type="AlphaFoldDB" id="A0A9N9DR99"/>
<comment type="subcellular location">
    <subcellularLocation>
        <location evidence="1">Membrane</location>
        <topology evidence="1">Multi-pass membrane protein</topology>
    </subcellularLocation>
</comment>
<name>A0A9N9DR99_9GLOM</name>
<dbReference type="PANTHER" id="PTHR10766:SF41">
    <property type="entry name" value="TRANSMEMBRANE 9 SUPERFAMILY MEMBER 3"/>
    <property type="match status" value="1"/>
</dbReference>
<feature type="transmembrane region" description="Helical" evidence="8">
    <location>
        <begin position="343"/>
        <end position="368"/>
    </location>
</feature>
<feature type="compositionally biased region" description="Polar residues" evidence="7">
    <location>
        <begin position="974"/>
        <end position="991"/>
    </location>
</feature>
<feature type="domain" description="Plus3" evidence="9">
    <location>
        <begin position="650"/>
        <end position="786"/>
    </location>
</feature>
<evidence type="ECO:0000313" key="10">
    <source>
        <dbReference type="EMBL" id="CAG8647962.1"/>
    </source>
</evidence>
<feature type="region of interest" description="Disordered" evidence="7">
    <location>
        <begin position="580"/>
        <end position="629"/>
    </location>
</feature>
<comment type="similarity">
    <text evidence="2">Belongs to the nonaspanin (TM9SF) (TC 9.A.2) family.</text>
</comment>
<feature type="compositionally biased region" description="Basic and acidic residues" evidence="7">
    <location>
        <begin position="850"/>
        <end position="863"/>
    </location>
</feature>
<feature type="compositionally biased region" description="Acidic residues" evidence="7">
    <location>
        <begin position="527"/>
        <end position="537"/>
    </location>
</feature>
<dbReference type="InterPro" id="IPR036128">
    <property type="entry name" value="Plus3-like_sf"/>
</dbReference>
<accession>A0A9N9DR99</accession>
<dbReference type="Pfam" id="PF02990">
    <property type="entry name" value="EMP70"/>
    <property type="match status" value="1"/>
</dbReference>
<dbReference type="InterPro" id="IPR004343">
    <property type="entry name" value="Plus-3_dom"/>
</dbReference>
<reference evidence="10" key="1">
    <citation type="submission" date="2021-06" db="EMBL/GenBank/DDBJ databases">
        <authorList>
            <person name="Kallberg Y."/>
            <person name="Tangrot J."/>
            <person name="Rosling A."/>
        </authorList>
    </citation>
    <scope>NUCLEOTIDE SEQUENCE</scope>
    <source>
        <strain evidence="10">FL966</strain>
    </source>
</reference>
<evidence type="ECO:0000256" key="2">
    <source>
        <dbReference type="ARBA" id="ARBA00005227"/>
    </source>
</evidence>
<evidence type="ECO:0000313" key="11">
    <source>
        <dbReference type="Proteomes" id="UP000789759"/>
    </source>
</evidence>
<keyword evidence="4" id="KW-0732">Signal</keyword>
<sequence length="1002" mass="116204">YENEEDVIIWVNTVGPKSNRQETYEYFQLPYCQGDHVSEHHHETLGEALLGKHGIGEFWNWHEVFGLFKNNIFALHEKYSEALLYFLVKVENVTICDKGLTAKDVNLFRYAVSNNYWYQLFLDELPVWGFVGELDANTGDAFLYTHRDFVISYNNDKIIQVRLESGNPVKLFWETRDIPIRFSYSVTWEPTEDSFDSRFDKLLDTEFFEHKIHWFSIFNSFLMVMLLAGFVSVILLRMLKKDYARYDKEEALGDLDHDLGDEYGWKQVHGDVFRAPRSLLLFSALVGYSSANTYQIYGGRNWIKNILVTATLWPGILSIMTAMINFVAVYYSSSRAIPFTAMLAIFATWLFLSFPLAFLGAILCRNWASQPNFPCRVNPIPRPIPEKIWYAEPLVIVALGGVLPFAHWMSFLTCGSTAVYVYLYAIYYFINRTKMYGLFQTTFYFGNTAIICADDEVLDDILELFGDEENERLSNLQPEPSASNTYAHEEKRPTRTSSQKRKSTTPPRRGGYSEEDGEGNERRRDTDEFDSELYHDEDDRDRLENLVELDRERILAERAEKIQHHKDLEAVQLMINLEDVSSTRRSSRTKDTKKKGIEELKRRRAQKNQRTKAGSLSPEPGEHVTTGDEDDVFYEDYERGEQNKDDDSDGITVDDIRDIQLTRHQFSDWVYKPFFEKIVTGCFVRLHIGLQNGKQIYRVCEIVGVEVPERVQPYLIDANDKVKTNKVLRLKHADAVKSWQMNIISNGKFEQSEFDRWTVTMKIKKLDLPTKEAITKKKEQIKAADDYILSEQDVDIMIKQKQTLRGGVEPVNLLTEKTNLVTQKNLAVAQGNKTDAQNYATRLAEIDRMISETSRSPKQDSKSIKASINDSPTSKTNGDRTEQFEKAKRSSLTRYEAMINDVQIDLLLPPDPEYEKMRDQTEEYYEARYSEFNVEHSLELIRKIVKQSSQTQQQPDVPQQQQPQLPPREESKSIQHYTAQPPHSSWNSDSAIPSLKDLHYEI</sequence>
<feature type="non-terminal residue" evidence="10">
    <location>
        <position position="1002"/>
    </location>
</feature>
<evidence type="ECO:0000256" key="7">
    <source>
        <dbReference type="SAM" id="MobiDB-lite"/>
    </source>
</evidence>
<dbReference type="GO" id="GO:0016020">
    <property type="term" value="C:membrane"/>
    <property type="evidence" value="ECO:0007669"/>
    <property type="project" value="UniProtKB-SubCell"/>
</dbReference>
<evidence type="ECO:0000256" key="6">
    <source>
        <dbReference type="ARBA" id="ARBA00023136"/>
    </source>
</evidence>
<evidence type="ECO:0000256" key="4">
    <source>
        <dbReference type="ARBA" id="ARBA00022729"/>
    </source>
</evidence>
<keyword evidence="3 8" id="KW-0812">Transmembrane</keyword>
<evidence type="ECO:0000259" key="9">
    <source>
        <dbReference type="PROSITE" id="PS51360"/>
    </source>
</evidence>
<dbReference type="GO" id="GO:0003677">
    <property type="term" value="F:DNA binding"/>
    <property type="evidence" value="ECO:0007669"/>
    <property type="project" value="InterPro"/>
</dbReference>
<dbReference type="Pfam" id="PF03126">
    <property type="entry name" value="Plus-3"/>
    <property type="match status" value="1"/>
</dbReference>
<feature type="region of interest" description="Disordered" evidence="7">
    <location>
        <begin position="850"/>
        <end position="888"/>
    </location>
</feature>
<dbReference type="PROSITE" id="PS51360">
    <property type="entry name" value="PLUS3"/>
    <property type="match status" value="1"/>
</dbReference>
<feature type="compositionally biased region" description="Basic and acidic residues" evidence="7">
    <location>
        <begin position="877"/>
        <end position="888"/>
    </location>
</feature>
<feature type="compositionally biased region" description="Polar residues" evidence="7">
    <location>
        <begin position="864"/>
        <end position="876"/>
    </location>
</feature>